<evidence type="ECO:0000313" key="6">
    <source>
        <dbReference type="EMBL" id="PIR92817.1"/>
    </source>
</evidence>
<keyword evidence="4" id="KW-0418">Kinase</keyword>
<dbReference type="InterPro" id="IPR036890">
    <property type="entry name" value="HATPase_C_sf"/>
</dbReference>
<organism evidence="6 7">
    <name type="scientific">Candidatus Falkowbacteria bacterium CG10_big_fil_rev_8_21_14_0_10_43_10</name>
    <dbReference type="NCBI Taxonomy" id="1974567"/>
    <lineage>
        <taxon>Bacteria</taxon>
        <taxon>Candidatus Falkowiibacteriota</taxon>
    </lineage>
</organism>
<accession>A0A2H0V176</accession>
<dbReference type="GO" id="GO:0009927">
    <property type="term" value="F:histidine phosphotransfer kinase activity"/>
    <property type="evidence" value="ECO:0007669"/>
    <property type="project" value="TreeGrafter"/>
</dbReference>
<evidence type="ECO:0000256" key="1">
    <source>
        <dbReference type="ARBA" id="ARBA00000085"/>
    </source>
</evidence>
<dbReference type="Pfam" id="PF02518">
    <property type="entry name" value="HATPase_c"/>
    <property type="match status" value="1"/>
</dbReference>
<dbReference type="AlphaFoldDB" id="A0A2H0V176"/>
<dbReference type="EMBL" id="PFAR01000049">
    <property type="protein sequence ID" value="PIR92817.1"/>
    <property type="molecule type" value="Genomic_DNA"/>
</dbReference>
<dbReference type="EC" id="2.7.13.3" evidence="2"/>
<evidence type="ECO:0000256" key="4">
    <source>
        <dbReference type="ARBA" id="ARBA00022777"/>
    </source>
</evidence>
<dbReference type="PROSITE" id="PS50109">
    <property type="entry name" value="HIS_KIN"/>
    <property type="match status" value="1"/>
</dbReference>
<gene>
    <name evidence="6" type="ORF">COT99_04085</name>
</gene>
<sequence>MKLARERKLTIEIQKSDFSAQGGSASGGKIPIVWCEAKQITHVISNLLDNAVYYTEKGGVAVSYELAGEDKEFLQVNIKDTGAGISEEDKQKLFQKFSRGSHATNLRPDGSGLGLYIAKKIVEGGGGKIWVESPARNAAHPPATMQQLRAGGVAGGAGDGKGSTFSFTVPIYKNQQTEYKEQRISRENKIEIF</sequence>
<protein>
    <recommendedName>
        <fullName evidence="2">histidine kinase</fullName>
        <ecNumber evidence="2">2.7.13.3</ecNumber>
    </recommendedName>
</protein>
<dbReference type="GO" id="GO:0000155">
    <property type="term" value="F:phosphorelay sensor kinase activity"/>
    <property type="evidence" value="ECO:0007669"/>
    <property type="project" value="TreeGrafter"/>
</dbReference>
<dbReference type="Proteomes" id="UP000228626">
    <property type="component" value="Unassembled WGS sequence"/>
</dbReference>
<reference evidence="7" key="1">
    <citation type="submission" date="2017-09" db="EMBL/GenBank/DDBJ databases">
        <title>Depth-based differentiation of microbial function through sediment-hosted aquifers and enrichment of novel symbionts in the deep terrestrial subsurface.</title>
        <authorList>
            <person name="Probst A.J."/>
            <person name="Ladd B."/>
            <person name="Jarett J.K."/>
            <person name="Geller-Mcgrath D.E."/>
            <person name="Sieber C.M.K."/>
            <person name="Emerson J.B."/>
            <person name="Anantharaman K."/>
            <person name="Thomas B.C."/>
            <person name="Malmstrom R."/>
            <person name="Stieglmeier M."/>
            <person name="Klingl A."/>
            <person name="Woyke T."/>
            <person name="Ryan C.M."/>
            <person name="Banfield J.F."/>
        </authorList>
    </citation>
    <scope>NUCLEOTIDE SEQUENCE [LARGE SCALE GENOMIC DNA]</scope>
</reference>
<dbReference type="PANTHER" id="PTHR43047:SF72">
    <property type="entry name" value="OSMOSENSING HISTIDINE PROTEIN KINASE SLN1"/>
    <property type="match status" value="1"/>
</dbReference>
<feature type="domain" description="Histidine kinase" evidence="5">
    <location>
        <begin position="1"/>
        <end position="173"/>
    </location>
</feature>
<dbReference type="Gene3D" id="3.30.565.10">
    <property type="entry name" value="Histidine kinase-like ATPase, C-terminal domain"/>
    <property type="match status" value="1"/>
</dbReference>
<dbReference type="PANTHER" id="PTHR43047">
    <property type="entry name" value="TWO-COMPONENT HISTIDINE PROTEIN KINASE"/>
    <property type="match status" value="1"/>
</dbReference>
<dbReference type="GO" id="GO:0005886">
    <property type="term" value="C:plasma membrane"/>
    <property type="evidence" value="ECO:0007669"/>
    <property type="project" value="TreeGrafter"/>
</dbReference>
<dbReference type="InterPro" id="IPR004358">
    <property type="entry name" value="Sig_transdc_His_kin-like_C"/>
</dbReference>
<dbReference type="InterPro" id="IPR003594">
    <property type="entry name" value="HATPase_dom"/>
</dbReference>
<evidence type="ECO:0000256" key="2">
    <source>
        <dbReference type="ARBA" id="ARBA00012438"/>
    </source>
</evidence>
<dbReference type="PRINTS" id="PR00344">
    <property type="entry name" value="BCTRLSENSOR"/>
</dbReference>
<proteinExistence type="predicted"/>
<comment type="caution">
    <text evidence="6">The sequence shown here is derived from an EMBL/GenBank/DDBJ whole genome shotgun (WGS) entry which is preliminary data.</text>
</comment>
<dbReference type="SUPFAM" id="SSF55874">
    <property type="entry name" value="ATPase domain of HSP90 chaperone/DNA topoisomerase II/histidine kinase"/>
    <property type="match status" value="1"/>
</dbReference>
<name>A0A2H0V176_9BACT</name>
<keyword evidence="3" id="KW-0808">Transferase</keyword>
<comment type="catalytic activity">
    <reaction evidence="1">
        <text>ATP + protein L-histidine = ADP + protein N-phospho-L-histidine.</text>
        <dbReference type="EC" id="2.7.13.3"/>
    </reaction>
</comment>
<evidence type="ECO:0000256" key="3">
    <source>
        <dbReference type="ARBA" id="ARBA00022679"/>
    </source>
</evidence>
<dbReference type="SMART" id="SM00387">
    <property type="entry name" value="HATPase_c"/>
    <property type="match status" value="1"/>
</dbReference>
<evidence type="ECO:0000313" key="7">
    <source>
        <dbReference type="Proteomes" id="UP000228626"/>
    </source>
</evidence>
<evidence type="ECO:0000259" key="5">
    <source>
        <dbReference type="PROSITE" id="PS50109"/>
    </source>
</evidence>
<dbReference type="InterPro" id="IPR005467">
    <property type="entry name" value="His_kinase_dom"/>
</dbReference>